<reference evidence="1" key="1">
    <citation type="journal article" date="2023" name="Science">
        <title>Genome structures resolve the early diversification of teleost fishes.</title>
        <authorList>
            <person name="Parey E."/>
            <person name="Louis A."/>
            <person name="Montfort J."/>
            <person name="Bouchez O."/>
            <person name="Roques C."/>
            <person name="Iampietro C."/>
            <person name="Lluch J."/>
            <person name="Castinel A."/>
            <person name="Donnadieu C."/>
            <person name="Desvignes T."/>
            <person name="Floi Bucao C."/>
            <person name="Jouanno E."/>
            <person name="Wen M."/>
            <person name="Mejri S."/>
            <person name="Dirks R."/>
            <person name="Jansen H."/>
            <person name="Henkel C."/>
            <person name="Chen W.J."/>
            <person name="Zahm M."/>
            <person name="Cabau C."/>
            <person name="Klopp C."/>
            <person name="Thompson A.W."/>
            <person name="Robinson-Rechavi M."/>
            <person name="Braasch I."/>
            <person name="Lecointre G."/>
            <person name="Bobe J."/>
            <person name="Postlethwait J.H."/>
            <person name="Berthelot C."/>
            <person name="Roest Crollius H."/>
            <person name="Guiguen Y."/>
        </authorList>
    </citation>
    <scope>NUCLEOTIDE SEQUENCE</scope>
    <source>
        <strain evidence="1">WJC10195</strain>
    </source>
</reference>
<evidence type="ECO:0000313" key="2">
    <source>
        <dbReference type="Proteomes" id="UP001152622"/>
    </source>
</evidence>
<organism evidence="1 2">
    <name type="scientific">Synaphobranchus kaupii</name>
    <name type="common">Kaup's arrowtooth eel</name>
    <dbReference type="NCBI Taxonomy" id="118154"/>
    <lineage>
        <taxon>Eukaryota</taxon>
        <taxon>Metazoa</taxon>
        <taxon>Chordata</taxon>
        <taxon>Craniata</taxon>
        <taxon>Vertebrata</taxon>
        <taxon>Euteleostomi</taxon>
        <taxon>Actinopterygii</taxon>
        <taxon>Neopterygii</taxon>
        <taxon>Teleostei</taxon>
        <taxon>Anguilliformes</taxon>
        <taxon>Synaphobranchidae</taxon>
        <taxon>Synaphobranchus</taxon>
    </lineage>
</organism>
<dbReference type="AlphaFoldDB" id="A0A9Q1F2C1"/>
<sequence>MTGEKERFPRPIRVYLLELTSTPLALWSPLNTTAKCAGFARRNRWKDMPPLALRVDRCRTAGTMLIKVIIR</sequence>
<comment type="caution">
    <text evidence="1">The sequence shown here is derived from an EMBL/GenBank/DDBJ whole genome shotgun (WGS) entry which is preliminary data.</text>
</comment>
<gene>
    <name evidence="1" type="ORF">SKAU_G00248390</name>
</gene>
<dbReference type="Proteomes" id="UP001152622">
    <property type="component" value="Chromosome 9"/>
</dbReference>
<proteinExistence type="predicted"/>
<name>A0A9Q1F2C1_SYNKA</name>
<protein>
    <submittedName>
        <fullName evidence="1">Uncharacterized protein</fullName>
    </submittedName>
</protein>
<dbReference type="EMBL" id="JAINUF010000009">
    <property type="protein sequence ID" value="KAJ8349709.1"/>
    <property type="molecule type" value="Genomic_DNA"/>
</dbReference>
<keyword evidence="2" id="KW-1185">Reference proteome</keyword>
<accession>A0A9Q1F2C1</accession>
<evidence type="ECO:0000313" key="1">
    <source>
        <dbReference type="EMBL" id="KAJ8349709.1"/>
    </source>
</evidence>